<dbReference type="AlphaFoldDB" id="A0A5C2SDD8"/>
<evidence type="ECO:0000313" key="2">
    <source>
        <dbReference type="EMBL" id="RPD59386.1"/>
    </source>
</evidence>
<reference evidence="2" key="1">
    <citation type="journal article" date="2018" name="Genome Biol. Evol.">
        <title>Genomics and development of Lentinus tigrinus, a white-rot wood-decaying mushroom with dimorphic fruiting bodies.</title>
        <authorList>
            <person name="Wu B."/>
            <person name="Xu Z."/>
            <person name="Knudson A."/>
            <person name="Carlson A."/>
            <person name="Chen N."/>
            <person name="Kovaka S."/>
            <person name="LaButti K."/>
            <person name="Lipzen A."/>
            <person name="Pennachio C."/>
            <person name="Riley R."/>
            <person name="Schakwitz W."/>
            <person name="Umezawa K."/>
            <person name="Ohm R.A."/>
            <person name="Grigoriev I.V."/>
            <person name="Nagy L.G."/>
            <person name="Gibbons J."/>
            <person name="Hibbett D."/>
        </authorList>
    </citation>
    <scope>NUCLEOTIDE SEQUENCE [LARGE SCALE GENOMIC DNA]</scope>
    <source>
        <strain evidence="2">ALCF2SS1-6</strain>
    </source>
</reference>
<protein>
    <submittedName>
        <fullName evidence="2">Uncharacterized protein</fullName>
    </submittedName>
</protein>
<proteinExistence type="predicted"/>
<dbReference type="Proteomes" id="UP000313359">
    <property type="component" value="Unassembled WGS sequence"/>
</dbReference>
<sequence>MPGECDPQQARNVPARRTTTRFPQNRRRRVCQPPPLLGIRALRRVRFPLSRNHHHLIVACTPTPTYSTQPVHLICSPSIILLVLLTLPYPGPWYKPPRPPPPGSLRFSCAVPTLLHRSSSMPRTFLSTILFGGRRSTRRLDRSRPPRSAPLKTTSFFVASTRQPGAHSRNTRPDRVLQSRRRPGTIQCRRAPCLRAYASPLSNTRALLSFLHLLSLSGSSPLFVLDSLETSCARGTSYDCDVCICYVNIVERLTRIVWTTAAKKLSRTRPRSDRARLTGSGAFRLGLPL</sequence>
<gene>
    <name evidence="2" type="ORF">L227DRAFT_159447</name>
</gene>
<evidence type="ECO:0000256" key="1">
    <source>
        <dbReference type="SAM" id="MobiDB-lite"/>
    </source>
</evidence>
<accession>A0A5C2SDD8</accession>
<keyword evidence="3" id="KW-1185">Reference proteome</keyword>
<dbReference type="EMBL" id="ML122270">
    <property type="protein sequence ID" value="RPD59386.1"/>
    <property type="molecule type" value="Genomic_DNA"/>
</dbReference>
<organism evidence="2 3">
    <name type="scientific">Lentinus tigrinus ALCF2SS1-6</name>
    <dbReference type="NCBI Taxonomy" id="1328759"/>
    <lineage>
        <taxon>Eukaryota</taxon>
        <taxon>Fungi</taxon>
        <taxon>Dikarya</taxon>
        <taxon>Basidiomycota</taxon>
        <taxon>Agaricomycotina</taxon>
        <taxon>Agaricomycetes</taxon>
        <taxon>Polyporales</taxon>
        <taxon>Polyporaceae</taxon>
        <taxon>Lentinus</taxon>
    </lineage>
</organism>
<feature type="region of interest" description="Disordered" evidence="1">
    <location>
        <begin position="1"/>
        <end position="26"/>
    </location>
</feature>
<evidence type="ECO:0000313" key="3">
    <source>
        <dbReference type="Proteomes" id="UP000313359"/>
    </source>
</evidence>
<name>A0A5C2SDD8_9APHY</name>